<keyword evidence="6 12" id="KW-0479">Metal-binding</keyword>
<dbReference type="InterPro" id="IPR034151">
    <property type="entry name" value="TOPRIM_DnaG_bac"/>
</dbReference>
<comment type="domain">
    <text evidence="12">Contains an N-terminal zinc-binding domain, a central core domain that contains the primase activity, and a C-terminal DnaB-binding domain.</text>
</comment>
<reference evidence="16 17" key="1">
    <citation type="submission" date="2020-10" db="EMBL/GenBank/DDBJ databases">
        <title>Mouse Oral microbiota.</title>
        <authorList>
            <person name="Joseph S."/>
            <person name="Aduse-Opoku J."/>
        </authorList>
    </citation>
    <scope>NUCLEOTIDE SEQUENCE [LARGE SCALE GENOMIC DNA]</scope>
    <source>
        <strain evidence="16 17">19428wE5_W307</strain>
    </source>
</reference>
<evidence type="ECO:0000313" key="17">
    <source>
        <dbReference type="Proteomes" id="UP000647980"/>
    </source>
</evidence>
<keyword evidence="9" id="KW-0460">Magnesium</keyword>
<dbReference type="CDD" id="cd03364">
    <property type="entry name" value="TOPRIM_DnaG_primases"/>
    <property type="match status" value="1"/>
</dbReference>
<keyword evidence="10 12" id="KW-0238">DNA-binding</keyword>
<dbReference type="InterPro" id="IPR002694">
    <property type="entry name" value="Znf_CHC2"/>
</dbReference>
<keyword evidence="5 12" id="KW-0235">DNA replication</keyword>
<dbReference type="SUPFAM" id="SSF57783">
    <property type="entry name" value="Zinc beta-ribbon"/>
    <property type="match status" value="1"/>
</dbReference>
<proteinExistence type="inferred from homology"/>
<evidence type="ECO:0000256" key="8">
    <source>
        <dbReference type="ARBA" id="ARBA00022833"/>
    </source>
</evidence>
<dbReference type="Gene3D" id="1.20.50.20">
    <property type="entry name" value="DnaG, RNA polymerase domain, helical bundle"/>
    <property type="match status" value="1"/>
</dbReference>
<dbReference type="RefSeq" id="WP_135096685.1">
    <property type="nucleotide sequence ID" value="NZ_JADGLW010000002.1"/>
</dbReference>
<dbReference type="InterPro" id="IPR006171">
    <property type="entry name" value="TOPRIM_dom"/>
</dbReference>
<sequence>MRIPEETIAKIKDETDITELVASYIKLERRGRNYVGLCPFHDEKTPSFSVSPDKQIAHCFGCKKGGNVFQFLMEIENMSFAEAAAKLGEPLNIKIDTETSSVKESDMTLIRMHDYMTDLYHHLLMNTSEGEKPLQYLLDRGFSTELIRSEKIGFAPNMSYFAKNALLEQGYNEETAYQAGLLSRNEESFSYYDRFVGRIMIPIKNHQGHRVGYTARSIDGSEPKYLNTPETEIFKKRELFFNLNDARKHIRKLDNIILMEGHLDVLKVKMTKVQHIVATMGTELSQENLNLLERLSSNVTIMFDGDSAGQNATLKVGDTLLKRGMNVYVQKIPKKMDPDEYIETYGKEKFEQFIADEQQHYLHFKAEVLRHEAKENDMKFTQNLTLLANDMKYITDSLTAERLVAAISSIFGVDKHALSGQIPAPVRQKSDYAVPGPVEQQLSLRQKKERYVTRIMMTNREFLLEYRETLDENVLTYGPYYDIIRGLCAYFEVHTVFDLSLALNYLDPALTDTLIELDGMSIHEDVSHSEINDYLEDLSGIRNSENEKQELNRRLEIAERENDIELQIKLTQELIELNRIYKM</sequence>
<feature type="coiled-coil region" evidence="14">
    <location>
        <begin position="541"/>
        <end position="568"/>
    </location>
</feature>
<comment type="caution">
    <text evidence="16">The sequence shown here is derived from an EMBL/GenBank/DDBJ whole genome shotgun (WGS) entry which is preliminary data.</text>
</comment>
<dbReference type="Gene3D" id="3.90.980.10">
    <property type="entry name" value="DNA primase, catalytic core, N-terminal domain"/>
    <property type="match status" value="1"/>
</dbReference>
<organism evidence="16 17">
    <name type="scientific">Jeotgalicoccus nanhaiensis</name>
    <dbReference type="NCBI Taxonomy" id="568603"/>
    <lineage>
        <taxon>Bacteria</taxon>
        <taxon>Bacillati</taxon>
        <taxon>Bacillota</taxon>
        <taxon>Bacilli</taxon>
        <taxon>Bacillales</taxon>
        <taxon>Staphylococcaceae</taxon>
        <taxon>Jeotgalicoccus</taxon>
    </lineage>
</organism>
<feature type="domain" description="Toprim" evidence="15">
    <location>
        <begin position="254"/>
        <end position="335"/>
    </location>
</feature>
<evidence type="ECO:0000256" key="13">
    <source>
        <dbReference type="PIRNR" id="PIRNR002811"/>
    </source>
</evidence>
<evidence type="ECO:0000256" key="4">
    <source>
        <dbReference type="ARBA" id="ARBA00022695"/>
    </source>
</evidence>
<evidence type="ECO:0000256" key="10">
    <source>
        <dbReference type="ARBA" id="ARBA00023125"/>
    </source>
</evidence>
<dbReference type="InterPro" id="IPR037068">
    <property type="entry name" value="DNA_primase_core_N_sf"/>
</dbReference>
<evidence type="ECO:0000256" key="9">
    <source>
        <dbReference type="ARBA" id="ARBA00022842"/>
    </source>
</evidence>
<keyword evidence="8 12" id="KW-0862">Zinc</keyword>
<dbReference type="Pfam" id="PF13155">
    <property type="entry name" value="Toprim_2"/>
    <property type="match status" value="1"/>
</dbReference>
<keyword evidence="14" id="KW-0175">Coiled coil</keyword>
<name>A0ABR9XXE1_9STAP</name>
<keyword evidence="17" id="KW-1185">Reference proteome</keyword>
<keyword evidence="7 12" id="KW-0863">Zinc-finger</keyword>
<evidence type="ECO:0000256" key="11">
    <source>
        <dbReference type="ARBA" id="ARBA00023163"/>
    </source>
</evidence>
<dbReference type="InterPro" id="IPR016136">
    <property type="entry name" value="DNA_helicase_N/primase_C"/>
</dbReference>
<dbReference type="Gene3D" id="3.90.580.10">
    <property type="entry name" value="Zinc finger, CHC2-type domain"/>
    <property type="match status" value="1"/>
</dbReference>
<evidence type="ECO:0000259" key="15">
    <source>
        <dbReference type="PROSITE" id="PS50880"/>
    </source>
</evidence>
<comment type="catalytic activity">
    <reaction evidence="12">
        <text>ssDNA + n NTP = ssDNA/pppN(pN)n-1 hybrid + (n-1) diphosphate.</text>
        <dbReference type="EC" id="2.7.7.101"/>
    </reaction>
</comment>
<comment type="subunit">
    <text evidence="12">Monomer. Interacts with DnaB.</text>
</comment>
<dbReference type="Pfam" id="PF08275">
    <property type="entry name" value="DNAG_N"/>
    <property type="match status" value="1"/>
</dbReference>
<dbReference type="HAMAP" id="MF_00974">
    <property type="entry name" value="DNA_primase_DnaG"/>
    <property type="match status" value="1"/>
</dbReference>
<dbReference type="NCBIfam" id="TIGR01391">
    <property type="entry name" value="dnaG"/>
    <property type="match status" value="1"/>
</dbReference>
<dbReference type="InterPro" id="IPR013264">
    <property type="entry name" value="DNAG_N"/>
</dbReference>
<comment type="cofactor">
    <cofactor evidence="12 13">
        <name>Zn(2+)</name>
        <dbReference type="ChEBI" id="CHEBI:29105"/>
    </cofactor>
    <text evidence="12 13">Binds 1 zinc ion per monomer.</text>
</comment>
<dbReference type="SMART" id="SM00493">
    <property type="entry name" value="TOPRIM"/>
    <property type="match status" value="1"/>
</dbReference>
<evidence type="ECO:0000313" key="16">
    <source>
        <dbReference type="EMBL" id="MBF0753278.1"/>
    </source>
</evidence>
<dbReference type="EMBL" id="JADGLW010000002">
    <property type="protein sequence ID" value="MBF0753278.1"/>
    <property type="molecule type" value="Genomic_DNA"/>
</dbReference>
<evidence type="ECO:0000256" key="7">
    <source>
        <dbReference type="ARBA" id="ARBA00022771"/>
    </source>
</evidence>
<gene>
    <name evidence="12 16" type="primary">dnaG</name>
    <name evidence="16" type="ORF">IR135_03260</name>
</gene>
<dbReference type="Pfam" id="PF01807">
    <property type="entry name" value="Zn_ribbon_DnaG"/>
    <property type="match status" value="1"/>
</dbReference>
<evidence type="ECO:0000256" key="3">
    <source>
        <dbReference type="ARBA" id="ARBA00022679"/>
    </source>
</evidence>
<comment type="function">
    <text evidence="12 13">RNA polymerase that catalyzes the synthesis of short RNA molecules used as primers for DNA polymerase during DNA replication.</text>
</comment>
<keyword evidence="4 12" id="KW-0548">Nucleotidyltransferase</keyword>
<comment type="similarity">
    <text evidence="12 13">Belongs to the DnaG primase family.</text>
</comment>
<evidence type="ECO:0000256" key="1">
    <source>
        <dbReference type="ARBA" id="ARBA00022478"/>
    </source>
</evidence>
<keyword evidence="2 12" id="KW-0639">Primosome</keyword>
<accession>A0ABR9XXE1</accession>
<dbReference type="SUPFAM" id="SSF56731">
    <property type="entry name" value="DNA primase core"/>
    <property type="match status" value="1"/>
</dbReference>
<dbReference type="InterPro" id="IPR050219">
    <property type="entry name" value="DnaG_primase"/>
</dbReference>
<feature type="zinc finger region" description="CHC2-type" evidence="12">
    <location>
        <begin position="38"/>
        <end position="62"/>
    </location>
</feature>
<dbReference type="EC" id="2.7.7.101" evidence="12"/>
<evidence type="ECO:0000256" key="12">
    <source>
        <dbReference type="HAMAP-Rule" id="MF_00974"/>
    </source>
</evidence>
<protein>
    <recommendedName>
        <fullName evidence="12 13">DNA primase</fullName>
        <ecNumber evidence="12">2.7.7.101</ecNumber>
    </recommendedName>
</protein>
<dbReference type="PANTHER" id="PTHR30313">
    <property type="entry name" value="DNA PRIMASE"/>
    <property type="match status" value="1"/>
</dbReference>
<evidence type="ECO:0000256" key="5">
    <source>
        <dbReference type="ARBA" id="ARBA00022705"/>
    </source>
</evidence>
<dbReference type="PROSITE" id="PS50880">
    <property type="entry name" value="TOPRIM"/>
    <property type="match status" value="1"/>
</dbReference>
<evidence type="ECO:0000256" key="2">
    <source>
        <dbReference type="ARBA" id="ARBA00022515"/>
    </source>
</evidence>
<evidence type="ECO:0000256" key="14">
    <source>
        <dbReference type="SAM" id="Coils"/>
    </source>
</evidence>
<keyword evidence="3 12" id="KW-0808">Transferase</keyword>
<keyword evidence="11 12" id="KW-0804">Transcription</keyword>
<dbReference type="Gene3D" id="1.10.860.10">
    <property type="entry name" value="DNAb Helicase, Chain A"/>
    <property type="match status" value="1"/>
</dbReference>
<dbReference type="InterPro" id="IPR030846">
    <property type="entry name" value="DnaG_bac"/>
</dbReference>
<keyword evidence="1 12" id="KW-0240">DNA-directed RNA polymerase</keyword>
<dbReference type="PIRSF" id="PIRSF002811">
    <property type="entry name" value="DnaG"/>
    <property type="match status" value="1"/>
</dbReference>
<dbReference type="Proteomes" id="UP000647980">
    <property type="component" value="Unassembled WGS sequence"/>
</dbReference>
<evidence type="ECO:0000256" key="6">
    <source>
        <dbReference type="ARBA" id="ARBA00022723"/>
    </source>
</evidence>
<dbReference type="PANTHER" id="PTHR30313:SF2">
    <property type="entry name" value="DNA PRIMASE"/>
    <property type="match status" value="1"/>
</dbReference>
<dbReference type="InterPro" id="IPR036977">
    <property type="entry name" value="DNA_primase_Znf_CHC2"/>
</dbReference>
<dbReference type="InterPro" id="IPR006295">
    <property type="entry name" value="DNA_primase_DnaG"/>
</dbReference>
<dbReference type="Gene3D" id="3.40.1360.10">
    <property type="match status" value="1"/>
</dbReference>
<dbReference type="SMART" id="SM00400">
    <property type="entry name" value="ZnF_CHCC"/>
    <property type="match status" value="1"/>
</dbReference>